<feature type="domain" description="MutL C-terminal dimerisation" evidence="7">
    <location>
        <begin position="434"/>
        <end position="577"/>
    </location>
</feature>
<evidence type="ECO:0000313" key="9">
    <source>
        <dbReference type="EMBL" id="OGG96019.1"/>
    </source>
</evidence>
<evidence type="ECO:0000256" key="5">
    <source>
        <dbReference type="HAMAP-Rule" id="MF_00149"/>
    </source>
</evidence>
<evidence type="ECO:0000256" key="1">
    <source>
        <dbReference type="ARBA" id="ARBA00006082"/>
    </source>
</evidence>
<comment type="function">
    <text evidence="5">This protein is involved in the repair of mismatches in DNA. It is required for dam-dependent methyl-directed DNA mismatch repair. May act as a 'molecular matchmaker', a protein that promotes the formation of a stable complex between two or more DNA-binding proteins in an ATP-dependent manner without itself being part of a final effector complex.</text>
</comment>
<dbReference type="PANTHER" id="PTHR10073:SF12">
    <property type="entry name" value="DNA MISMATCH REPAIR PROTEIN MLH1"/>
    <property type="match status" value="1"/>
</dbReference>
<dbReference type="InterPro" id="IPR037198">
    <property type="entry name" value="MutL_C_sf"/>
</dbReference>
<dbReference type="AlphaFoldDB" id="A0A1F6GD40"/>
<dbReference type="GO" id="GO:0006298">
    <property type="term" value="P:mismatch repair"/>
    <property type="evidence" value="ECO:0007669"/>
    <property type="project" value="UniProtKB-UniRule"/>
</dbReference>
<dbReference type="SMART" id="SM01340">
    <property type="entry name" value="DNA_mis_repair"/>
    <property type="match status" value="1"/>
</dbReference>
<dbReference type="GO" id="GO:0030983">
    <property type="term" value="F:mismatched DNA binding"/>
    <property type="evidence" value="ECO:0007669"/>
    <property type="project" value="InterPro"/>
</dbReference>
<dbReference type="CDD" id="cd16926">
    <property type="entry name" value="HATPase_MutL-MLH-PMS-like"/>
    <property type="match status" value="1"/>
</dbReference>
<evidence type="ECO:0000256" key="3">
    <source>
        <dbReference type="ARBA" id="ARBA00022763"/>
    </source>
</evidence>
<dbReference type="InterPro" id="IPR014790">
    <property type="entry name" value="MutL_C"/>
</dbReference>
<accession>A0A1F6GD40</accession>
<dbReference type="InterPro" id="IPR042121">
    <property type="entry name" value="MutL_C_regsub"/>
</dbReference>
<keyword evidence="3 5" id="KW-0227">DNA damage</keyword>
<name>A0A1F6GD40_9PROT</name>
<protein>
    <recommendedName>
        <fullName evidence="2 5">DNA mismatch repair protein MutL</fullName>
    </recommendedName>
</protein>
<dbReference type="SMART" id="SM00853">
    <property type="entry name" value="MutL_C"/>
    <property type="match status" value="1"/>
</dbReference>
<reference evidence="9 10" key="1">
    <citation type="journal article" date="2016" name="Nat. Commun.">
        <title>Thousands of microbial genomes shed light on interconnected biogeochemical processes in an aquifer system.</title>
        <authorList>
            <person name="Anantharaman K."/>
            <person name="Brown C.T."/>
            <person name="Hug L.A."/>
            <person name="Sharon I."/>
            <person name="Castelle C.J."/>
            <person name="Probst A.J."/>
            <person name="Thomas B.C."/>
            <person name="Singh A."/>
            <person name="Wilkins M.J."/>
            <person name="Karaoz U."/>
            <person name="Brodie E.L."/>
            <person name="Williams K.H."/>
            <person name="Hubbard S.S."/>
            <person name="Banfield J.F."/>
        </authorList>
    </citation>
    <scope>NUCLEOTIDE SEQUENCE [LARGE SCALE GENOMIC DNA]</scope>
</reference>
<sequence length="621" mass="69255">MSEIQILPEHLINQIAAGEVVERPASVVKELIENAIDAGADQIFINVLEGGKQLISVLDNGQGMSPEDALMALERHATSKIKTLGDLESIQTLGFRGEALAAISAVCNFELNTCRLEDEGGFQVRVEGGKAPRTAKLGFPKGTKISVENLFFNQPARLKFLKSTKTEQLHIHELVIRQSLAHPNIQFKLTQDKQLVLNLPKGQDLLSRIADCFGSEIASELVLIEHEEGYLKFKGYFSHPAQARSSKRWQHCFVNGRWVKDRVLSQAIYEGYKTLLMKNMHPMFFMSLTIAPKEIDVNCHPAKTEIRIKNPALIHTIFSTQLQKALKEAGRRRFFTADEEAEARRGEASTVREAFMPGSPPPPQAPSKLFVEINDQLGFSGAPPKPAPKPENRPEPPRAPLNRPEPSEVLPFLAPDTPIRPQPSHLGQSSPFSAIGQLAGKYILAEGGERLILVDQHSAHERIRFEEIRGDFYAQRLSTHNLMIPLILELPPTDGLLLEQFEADWNKLGFIITPFGGNDYAVKEVPSILKDKDVGGLIRSVLDEMSRFGRSGKMEIFFNEVFERMACHSAIRAGQSLSLPEMQSLLNQLAGLDLQIHCPHGRPVLVEIGLNELDKRFKRIV</sequence>
<comment type="caution">
    <text evidence="9">The sequence shown here is derived from an EMBL/GenBank/DDBJ whole genome shotgun (WGS) entry which is preliminary data.</text>
</comment>
<dbReference type="GO" id="GO:0016887">
    <property type="term" value="F:ATP hydrolysis activity"/>
    <property type="evidence" value="ECO:0007669"/>
    <property type="project" value="InterPro"/>
</dbReference>
<evidence type="ECO:0000259" key="8">
    <source>
        <dbReference type="SMART" id="SM01340"/>
    </source>
</evidence>
<evidence type="ECO:0000256" key="2">
    <source>
        <dbReference type="ARBA" id="ARBA00021975"/>
    </source>
</evidence>
<dbReference type="Proteomes" id="UP000178449">
    <property type="component" value="Unassembled WGS sequence"/>
</dbReference>
<dbReference type="PROSITE" id="PS00058">
    <property type="entry name" value="DNA_MISMATCH_REPAIR_1"/>
    <property type="match status" value="1"/>
</dbReference>
<dbReference type="HAMAP" id="MF_00149">
    <property type="entry name" value="DNA_mis_repair"/>
    <property type="match status" value="1"/>
</dbReference>
<gene>
    <name evidence="5" type="primary">mutL</name>
    <name evidence="9" type="ORF">A2527_11895</name>
</gene>
<dbReference type="InterPro" id="IPR038973">
    <property type="entry name" value="MutL/Mlh/Pms-like"/>
</dbReference>
<dbReference type="EMBL" id="MFNE01000019">
    <property type="protein sequence ID" value="OGG96019.1"/>
    <property type="molecule type" value="Genomic_DNA"/>
</dbReference>
<organism evidence="9 10">
    <name type="scientific">Candidatus Lambdaproteobacteria bacterium RIFOXYD2_FULL_50_16</name>
    <dbReference type="NCBI Taxonomy" id="1817772"/>
    <lineage>
        <taxon>Bacteria</taxon>
        <taxon>Pseudomonadati</taxon>
        <taxon>Pseudomonadota</taxon>
        <taxon>Candidatus Lambdaproteobacteria</taxon>
    </lineage>
</organism>
<dbReference type="InterPro" id="IPR042120">
    <property type="entry name" value="MutL_C_dimsub"/>
</dbReference>
<dbReference type="SUPFAM" id="SSF118116">
    <property type="entry name" value="DNA mismatch repair protein MutL"/>
    <property type="match status" value="1"/>
</dbReference>
<dbReference type="Gene3D" id="3.30.230.10">
    <property type="match status" value="1"/>
</dbReference>
<dbReference type="SUPFAM" id="SSF54211">
    <property type="entry name" value="Ribosomal protein S5 domain 2-like"/>
    <property type="match status" value="1"/>
</dbReference>
<dbReference type="GO" id="GO:0032300">
    <property type="term" value="C:mismatch repair complex"/>
    <property type="evidence" value="ECO:0007669"/>
    <property type="project" value="InterPro"/>
</dbReference>
<dbReference type="STRING" id="1817772.A2527_11895"/>
<dbReference type="Pfam" id="PF08676">
    <property type="entry name" value="MutL_C"/>
    <property type="match status" value="1"/>
</dbReference>
<evidence type="ECO:0000259" key="7">
    <source>
        <dbReference type="SMART" id="SM00853"/>
    </source>
</evidence>
<dbReference type="InterPro" id="IPR013507">
    <property type="entry name" value="DNA_mismatch_S5_2-like"/>
</dbReference>
<dbReference type="Pfam" id="PF01119">
    <property type="entry name" value="DNA_mis_repair"/>
    <property type="match status" value="1"/>
</dbReference>
<dbReference type="InterPro" id="IPR036890">
    <property type="entry name" value="HATPase_C_sf"/>
</dbReference>
<feature type="region of interest" description="Disordered" evidence="6">
    <location>
        <begin position="337"/>
        <end position="410"/>
    </location>
</feature>
<evidence type="ECO:0000313" key="10">
    <source>
        <dbReference type="Proteomes" id="UP000178449"/>
    </source>
</evidence>
<dbReference type="CDD" id="cd00782">
    <property type="entry name" value="MutL_Trans"/>
    <property type="match status" value="1"/>
</dbReference>
<dbReference type="NCBIfam" id="TIGR00585">
    <property type="entry name" value="mutl"/>
    <property type="match status" value="1"/>
</dbReference>
<evidence type="ECO:0000256" key="4">
    <source>
        <dbReference type="ARBA" id="ARBA00023204"/>
    </source>
</evidence>
<dbReference type="FunFam" id="3.30.565.10:FF:000003">
    <property type="entry name" value="DNA mismatch repair endonuclease MutL"/>
    <property type="match status" value="1"/>
</dbReference>
<proteinExistence type="inferred from homology"/>
<dbReference type="InterPro" id="IPR002099">
    <property type="entry name" value="MutL/Mlh/PMS"/>
</dbReference>
<dbReference type="InterPro" id="IPR014721">
    <property type="entry name" value="Ribsml_uS5_D2-typ_fold_subgr"/>
</dbReference>
<dbReference type="GO" id="GO:0005524">
    <property type="term" value="F:ATP binding"/>
    <property type="evidence" value="ECO:0007669"/>
    <property type="project" value="InterPro"/>
</dbReference>
<dbReference type="InterPro" id="IPR020568">
    <property type="entry name" value="Ribosomal_Su5_D2-typ_SF"/>
</dbReference>
<dbReference type="Gene3D" id="3.30.565.10">
    <property type="entry name" value="Histidine kinase-like ATPase, C-terminal domain"/>
    <property type="match status" value="1"/>
</dbReference>
<dbReference type="Gene3D" id="3.30.1370.100">
    <property type="entry name" value="MutL, C-terminal domain, regulatory subdomain"/>
    <property type="match status" value="1"/>
</dbReference>
<evidence type="ECO:0000256" key="6">
    <source>
        <dbReference type="SAM" id="MobiDB-lite"/>
    </source>
</evidence>
<keyword evidence="4 5" id="KW-0234">DNA repair</keyword>
<feature type="domain" description="DNA mismatch repair protein S5" evidence="8">
    <location>
        <begin position="209"/>
        <end position="327"/>
    </location>
</feature>
<dbReference type="Pfam" id="PF13589">
    <property type="entry name" value="HATPase_c_3"/>
    <property type="match status" value="1"/>
</dbReference>
<comment type="similarity">
    <text evidence="1 5">Belongs to the DNA mismatch repair MutL/HexB family.</text>
</comment>
<dbReference type="SUPFAM" id="SSF55874">
    <property type="entry name" value="ATPase domain of HSP90 chaperone/DNA topoisomerase II/histidine kinase"/>
    <property type="match status" value="1"/>
</dbReference>
<dbReference type="Gene3D" id="3.30.1540.20">
    <property type="entry name" value="MutL, C-terminal domain, dimerisation subdomain"/>
    <property type="match status" value="1"/>
</dbReference>
<dbReference type="GO" id="GO:0140664">
    <property type="term" value="F:ATP-dependent DNA damage sensor activity"/>
    <property type="evidence" value="ECO:0007669"/>
    <property type="project" value="InterPro"/>
</dbReference>
<dbReference type="PANTHER" id="PTHR10073">
    <property type="entry name" value="DNA MISMATCH REPAIR PROTEIN MLH, PMS, MUTL"/>
    <property type="match status" value="1"/>
</dbReference>
<dbReference type="InterPro" id="IPR014762">
    <property type="entry name" value="DNA_mismatch_repair_CS"/>
</dbReference>
<dbReference type="InterPro" id="IPR020667">
    <property type="entry name" value="DNA_mismatch_repair_MutL"/>
</dbReference>